<dbReference type="Pfam" id="PF02198">
    <property type="entry name" value="SAM_PNT"/>
    <property type="match status" value="1"/>
</dbReference>
<feature type="signal peptide" evidence="17">
    <location>
        <begin position="1"/>
        <end position="19"/>
    </location>
</feature>
<protein>
    <recommendedName>
        <fullName evidence="14">GA-binding protein alpha chain</fullName>
    </recommendedName>
</protein>
<dbReference type="GO" id="GO:0000978">
    <property type="term" value="F:RNA polymerase II cis-regulatory region sequence-specific DNA binding"/>
    <property type="evidence" value="ECO:0007669"/>
    <property type="project" value="UniProtKB-ARBA"/>
</dbReference>
<dbReference type="SUPFAM" id="SSF57501">
    <property type="entry name" value="Cystine-knot cytokines"/>
    <property type="match status" value="1"/>
</dbReference>
<dbReference type="SUPFAM" id="SSF47769">
    <property type="entry name" value="SAM/Pointed domain"/>
    <property type="match status" value="1"/>
</dbReference>
<evidence type="ECO:0000256" key="10">
    <source>
        <dbReference type="ARBA" id="ARBA00023015"/>
    </source>
</evidence>
<evidence type="ECO:0000256" key="13">
    <source>
        <dbReference type="ARBA" id="ARBA00023242"/>
    </source>
</evidence>
<dbReference type="AlphaFoldDB" id="A0A8T2PAU9"/>
<dbReference type="Pfam" id="PF11620">
    <property type="entry name" value="GABP-alpha"/>
    <property type="match status" value="1"/>
</dbReference>
<evidence type="ECO:0000256" key="17">
    <source>
        <dbReference type="SAM" id="SignalP"/>
    </source>
</evidence>
<dbReference type="Proteomes" id="UP000824540">
    <property type="component" value="Unassembled WGS sequence"/>
</dbReference>
<dbReference type="InterPro" id="IPR024668">
    <property type="entry name" value="GABP_asu_N"/>
</dbReference>
<comment type="subcellular location">
    <subcellularLocation>
        <location evidence="1 15">Nucleus</location>
    </subcellularLocation>
    <subcellularLocation>
        <location evidence="2">Secreted</location>
    </subcellularLocation>
</comment>
<dbReference type="FunFam" id="1.10.150.50:FF:000039">
    <property type="entry name" value="GA-binding protein alpha chain, putative"/>
    <property type="match status" value="1"/>
</dbReference>
<sequence>MLVCIPLALLVLLGGEVDAGPKVAKKPPRARPCLDLPEEILEQMFGRLSVGVLSAFHHTLQLAPMDRENLTCPPAGRPNPNGKSRVPVNVLSISPWAYRISHDIARYPRYIPEAYCLCKGCLTGPHGEESDQYRSTPVYMPSVIMRRTGSCVGGRHAYVESYVSIAVGCTSMSKDQTEELTEIEIDGQEKQDCVEDGVEEQTVTTAEFITQAIDINEPIGNLRKLLEPRLQCSLEGYEICLQDILLDPEHSLFDQGVKTDGTVQLSVQIYCSQGEEPRLNIMEIVKPVEEVEVVIDPDTAGVEDGQVLALERSVVADDTSEQVTRWAAALEGYRKEQASLGIPYDPVQWSVDQVMHWAEWVLKEFALEEMGLEEIRLAGRDLCGLTQEEFLQRVPQGDILWSHLELLRKCESVYVQASQEQPDQMTVTIDQPVQIIPATVQQTPPPAVKVLPTKQNKAQRPRISGGEDRSSPGNRTGNNGQIQLWQFLLELLTDRDARDCISWVGDEGEFKLNLPELVAHKWGQRKNKPTMNYEKLSRALRYYYDGDMICKVQGKRFVYKFVCDLKTLIGYSAAELNHLVTECEQRNAARVQLHSLAQPVTTVTLATTALDKES</sequence>
<comment type="caution">
    <text evidence="20">The sequence shown here is derived from an EMBL/GenBank/DDBJ whole genome shotgun (WGS) entry which is preliminary data.</text>
</comment>
<feature type="domain" description="PNT" evidence="19">
    <location>
        <begin position="328"/>
        <end position="411"/>
    </location>
</feature>
<comment type="subunit">
    <text evidence="5">Heterotetramer of two alpha and two beta subunits.</text>
</comment>
<dbReference type="InterPro" id="IPR036388">
    <property type="entry name" value="WH-like_DNA-bd_sf"/>
</dbReference>
<organism evidence="20 21">
    <name type="scientific">Albula glossodonta</name>
    <name type="common">roundjaw bonefish</name>
    <dbReference type="NCBI Taxonomy" id="121402"/>
    <lineage>
        <taxon>Eukaryota</taxon>
        <taxon>Metazoa</taxon>
        <taxon>Chordata</taxon>
        <taxon>Craniata</taxon>
        <taxon>Vertebrata</taxon>
        <taxon>Euteleostomi</taxon>
        <taxon>Actinopterygii</taxon>
        <taxon>Neopterygii</taxon>
        <taxon>Teleostei</taxon>
        <taxon>Albuliformes</taxon>
        <taxon>Albulidae</taxon>
        <taxon>Albula</taxon>
    </lineage>
</organism>
<evidence type="ECO:0000256" key="8">
    <source>
        <dbReference type="ARBA" id="ARBA00022553"/>
    </source>
</evidence>
<dbReference type="GO" id="GO:0030154">
    <property type="term" value="P:cell differentiation"/>
    <property type="evidence" value="ECO:0007669"/>
    <property type="project" value="TreeGrafter"/>
</dbReference>
<dbReference type="GO" id="GO:0006954">
    <property type="term" value="P:inflammatory response"/>
    <property type="evidence" value="ECO:0007669"/>
    <property type="project" value="InterPro"/>
</dbReference>
<keyword evidence="7" id="KW-0964">Secreted</keyword>
<evidence type="ECO:0000256" key="4">
    <source>
        <dbReference type="ARBA" id="ARBA00007236"/>
    </source>
</evidence>
<dbReference type="PROSITE" id="PS50061">
    <property type="entry name" value="ETS_DOMAIN_3"/>
    <property type="match status" value="1"/>
</dbReference>
<dbReference type="SMART" id="SM00251">
    <property type="entry name" value="SAM_PNT"/>
    <property type="match status" value="1"/>
</dbReference>
<dbReference type="InterPro" id="IPR020440">
    <property type="entry name" value="IL-17_chr"/>
</dbReference>
<feature type="region of interest" description="Disordered" evidence="16">
    <location>
        <begin position="445"/>
        <end position="479"/>
    </location>
</feature>
<comment type="similarity">
    <text evidence="4">Belongs to the IL-17 family.</text>
</comment>
<evidence type="ECO:0000256" key="14">
    <source>
        <dbReference type="ARBA" id="ARBA00073953"/>
    </source>
</evidence>
<evidence type="ECO:0000256" key="16">
    <source>
        <dbReference type="SAM" id="MobiDB-lite"/>
    </source>
</evidence>
<evidence type="ECO:0000256" key="12">
    <source>
        <dbReference type="ARBA" id="ARBA00023163"/>
    </source>
</evidence>
<dbReference type="PROSITE" id="PS00346">
    <property type="entry name" value="ETS_DOMAIN_2"/>
    <property type="match status" value="1"/>
</dbReference>
<dbReference type="InterPro" id="IPR029034">
    <property type="entry name" value="Cystine-knot_cytokine"/>
</dbReference>
<keyword evidence="6" id="KW-0202">Cytokine</keyword>
<keyword evidence="11 15" id="KW-0238">DNA-binding</keyword>
<evidence type="ECO:0000259" key="18">
    <source>
        <dbReference type="PROSITE" id="PS50061"/>
    </source>
</evidence>
<evidence type="ECO:0000256" key="2">
    <source>
        <dbReference type="ARBA" id="ARBA00004613"/>
    </source>
</evidence>
<dbReference type="GO" id="GO:0005615">
    <property type="term" value="C:extracellular space"/>
    <property type="evidence" value="ECO:0007669"/>
    <property type="project" value="UniProtKB-KW"/>
</dbReference>
<evidence type="ECO:0000256" key="6">
    <source>
        <dbReference type="ARBA" id="ARBA00022514"/>
    </source>
</evidence>
<gene>
    <name evidence="20" type="ORF">JZ751_029163</name>
</gene>
<dbReference type="PANTHER" id="PTHR11849:SF195">
    <property type="entry name" value="GA-BINDING PROTEIN ALPHA CHAIN"/>
    <property type="match status" value="1"/>
</dbReference>
<dbReference type="PANTHER" id="PTHR11849">
    <property type="entry name" value="ETS"/>
    <property type="match status" value="1"/>
</dbReference>
<dbReference type="InterPro" id="IPR003118">
    <property type="entry name" value="Pointed_dom"/>
</dbReference>
<keyword evidence="9 17" id="KW-0732">Signal</keyword>
<keyword evidence="21" id="KW-1185">Reference proteome</keyword>
<dbReference type="FunFam" id="2.10.90.10:FF:000044">
    <property type="entry name" value="Interleukin 17D"/>
    <property type="match status" value="1"/>
</dbReference>
<dbReference type="Pfam" id="PF00178">
    <property type="entry name" value="Ets"/>
    <property type="match status" value="1"/>
</dbReference>
<evidence type="ECO:0000256" key="11">
    <source>
        <dbReference type="ARBA" id="ARBA00023125"/>
    </source>
</evidence>
<dbReference type="Gene3D" id="1.10.10.10">
    <property type="entry name" value="Winged helix-like DNA-binding domain superfamily/Winged helix DNA-binding domain"/>
    <property type="match status" value="1"/>
</dbReference>
<evidence type="ECO:0000256" key="1">
    <source>
        <dbReference type="ARBA" id="ARBA00004123"/>
    </source>
</evidence>
<name>A0A8T2PAU9_9TELE</name>
<dbReference type="Gene3D" id="2.10.90.10">
    <property type="entry name" value="Cystine-knot cytokines"/>
    <property type="match status" value="1"/>
</dbReference>
<dbReference type="SUPFAM" id="SSF46785">
    <property type="entry name" value="Winged helix' DNA-binding domain"/>
    <property type="match status" value="1"/>
</dbReference>
<dbReference type="InterPro" id="IPR046328">
    <property type="entry name" value="ETS_fam"/>
</dbReference>
<dbReference type="EMBL" id="JAFBMS010000010">
    <property type="protein sequence ID" value="KAG9348846.1"/>
    <property type="molecule type" value="Genomic_DNA"/>
</dbReference>
<dbReference type="PRINTS" id="PR00454">
    <property type="entry name" value="ETSDOMAIN"/>
</dbReference>
<comment type="similarity">
    <text evidence="3 15">Belongs to the ETS family.</text>
</comment>
<accession>A0A8T2PAU9</accession>
<dbReference type="PROSITE" id="PS00345">
    <property type="entry name" value="ETS_DOMAIN_1"/>
    <property type="match status" value="1"/>
</dbReference>
<dbReference type="Gene3D" id="1.10.150.50">
    <property type="entry name" value="Transcription Factor, Ets-1"/>
    <property type="match status" value="1"/>
</dbReference>
<evidence type="ECO:0000313" key="20">
    <source>
        <dbReference type="EMBL" id="KAG9348846.1"/>
    </source>
</evidence>
<keyword evidence="8" id="KW-0597">Phosphoprotein</keyword>
<dbReference type="InterPro" id="IPR036390">
    <property type="entry name" value="WH_DNA-bd_sf"/>
</dbReference>
<keyword evidence="13 15" id="KW-0539">Nucleus</keyword>
<keyword evidence="10" id="KW-0805">Transcription regulation</keyword>
<feature type="chain" id="PRO_5035819306" description="GA-binding protein alpha chain" evidence="17">
    <location>
        <begin position="20"/>
        <end position="614"/>
    </location>
</feature>
<dbReference type="InterPro" id="IPR010345">
    <property type="entry name" value="IL-17_fam"/>
</dbReference>
<dbReference type="GO" id="GO:0000981">
    <property type="term" value="F:DNA-binding transcription factor activity, RNA polymerase II-specific"/>
    <property type="evidence" value="ECO:0007669"/>
    <property type="project" value="TreeGrafter"/>
</dbReference>
<dbReference type="GO" id="GO:0005125">
    <property type="term" value="F:cytokine activity"/>
    <property type="evidence" value="ECO:0007669"/>
    <property type="project" value="UniProtKB-KW"/>
</dbReference>
<evidence type="ECO:0000313" key="21">
    <source>
        <dbReference type="Proteomes" id="UP000824540"/>
    </source>
</evidence>
<dbReference type="FunFam" id="3.10.20.90:FF:000110">
    <property type="entry name" value="GA-binding protein alpha chain isoform X1"/>
    <property type="match status" value="1"/>
</dbReference>
<dbReference type="SMART" id="SM00413">
    <property type="entry name" value="ETS"/>
    <property type="match status" value="1"/>
</dbReference>
<dbReference type="GO" id="GO:0005634">
    <property type="term" value="C:nucleus"/>
    <property type="evidence" value="ECO:0007669"/>
    <property type="project" value="UniProtKB-SubCell"/>
</dbReference>
<dbReference type="Gene3D" id="3.10.20.90">
    <property type="entry name" value="Phosphatidylinositol 3-kinase Catalytic Subunit, Chain A, domain 1"/>
    <property type="match status" value="1"/>
</dbReference>
<evidence type="ECO:0000259" key="19">
    <source>
        <dbReference type="PROSITE" id="PS51433"/>
    </source>
</evidence>
<evidence type="ECO:0000256" key="5">
    <source>
        <dbReference type="ARBA" id="ARBA00011103"/>
    </source>
</evidence>
<evidence type="ECO:0000256" key="9">
    <source>
        <dbReference type="ARBA" id="ARBA00022729"/>
    </source>
</evidence>
<dbReference type="Pfam" id="PF06083">
    <property type="entry name" value="IL17"/>
    <property type="match status" value="1"/>
</dbReference>
<dbReference type="PROSITE" id="PS51433">
    <property type="entry name" value="PNT"/>
    <property type="match status" value="1"/>
</dbReference>
<dbReference type="OrthoDB" id="9858224at2759"/>
<dbReference type="InterPro" id="IPR013761">
    <property type="entry name" value="SAM/pointed_sf"/>
</dbReference>
<dbReference type="PRINTS" id="PR01932">
    <property type="entry name" value="INTRLEUKIN17"/>
</dbReference>
<evidence type="ECO:0000256" key="7">
    <source>
        <dbReference type="ARBA" id="ARBA00022525"/>
    </source>
</evidence>
<keyword evidence="12" id="KW-0804">Transcription</keyword>
<feature type="domain" description="ETS" evidence="18">
    <location>
        <begin position="482"/>
        <end position="562"/>
    </location>
</feature>
<evidence type="ECO:0000256" key="15">
    <source>
        <dbReference type="RuleBase" id="RU004019"/>
    </source>
</evidence>
<proteinExistence type="inferred from homology"/>
<dbReference type="InterPro" id="IPR000418">
    <property type="entry name" value="Ets_dom"/>
</dbReference>
<reference evidence="20" key="1">
    <citation type="thesis" date="2021" institute="BYU ScholarsArchive" country="Provo, UT, USA">
        <title>Applications of and Algorithms for Genome Assembly and Genomic Analyses with an Emphasis on Marine Teleosts.</title>
        <authorList>
            <person name="Pickett B.D."/>
        </authorList>
    </citation>
    <scope>NUCLEOTIDE SEQUENCE</scope>
    <source>
        <strain evidence="20">HI-2016</strain>
    </source>
</reference>
<dbReference type="FunFam" id="1.10.10.10:FF:000200">
    <property type="entry name" value="GA-binding protein alpha chain, putative"/>
    <property type="match status" value="1"/>
</dbReference>
<evidence type="ECO:0000256" key="3">
    <source>
        <dbReference type="ARBA" id="ARBA00005562"/>
    </source>
</evidence>